<accession>A0AAE3IB54</accession>
<feature type="transmembrane region" description="Helical" evidence="1">
    <location>
        <begin position="75"/>
        <end position="92"/>
    </location>
</feature>
<keyword evidence="1" id="KW-0812">Transmembrane</keyword>
<dbReference type="Proteomes" id="UP001208186">
    <property type="component" value="Unassembled WGS sequence"/>
</dbReference>
<gene>
    <name evidence="3" type="ORF">OB914_06240</name>
    <name evidence="2" type="ORF">OB916_04905</name>
</gene>
<dbReference type="EMBL" id="JAOPKC010000003">
    <property type="protein sequence ID" value="MCU4717400.1"/>
    <property type="molecule type" value="Genomic_DNA"/>
</dbReference>
<keyword evidence="1" id="KW-1133">Transmembrane helix</keyword>
<keyword evidence="1" id="KW-0472">Membrane</keyword>
<sequence length="134" mass="13423">MASSLPADGRDFVLGSGAGVVGFLFGLTLLAVAATDRVDLLDGTLAVVAFALAAFAFGVAGLYDNVALGVPRRGAAHLVSGAALVLALLAPYGDASLLFVVTASVALLASGIYQLAVVIGLFESDEQPADELET</sequence>
<dbReference type="Proteomes" id="UP001209746">
    <property type="component" value="Unassembled WGS sequence"/>
</dbReference>
<dbReference type="EMBL" id="JAOPKD010000004">
    <property type="protein sequence ID" value="MCU4726564.1"/>
    <property type="molecule type" value="Genomic_DNA"/>
</dbReference>
<evidence type="ECO:0000256" key="1">
    <source>
        <dbReference type="SAM" id="Phobius"/>
    </source>
</evidence>
<keyword evidence="4" id="KW-1185">Reference proteome</keyword>
<feature type="transmembrane region" description="Helical" evidence="1">
    <location>
        <begin position="98"/>
        <end position="122"/>
    </location>
</feature>
<reference evidence="3" key="1">
    <citation type="submission" date="2023-02" db="EMBL/GenBank/DDBJ databases">
        <title>Enrichment on poylsaccharides allowed isolation of novel metabolic and taxonomic groups of Haloarchaea.</title>
        <authorList>
            <person name="Sorokin D.Y."/>
            <person name="Elcheninov A.G."/>
            <person name="Khizhniak T.V."/>
            <person name="Kolganova T.V."/>
            <person name="Kublanov I.V."/>
        </authorList>
    </citation>
    <scope>NUCLEOTIDE SEQUENCE</scope>
    <source>
        <strain evidence="2 4">HArc-curdl5-1</strain>
        <strain evidence="3">HArc-curdl7</strain>
    </source>
</reference>
<dbReference type="AlphaFoldDB" id="A0AAE3IB54"/>
<name>A0AAE3IB54_9EURY</name>
<evidence type="ECO:0000313" key="4">
    <source>
        <dbReference type="Proteomes" id="UP001208186"/>
    </source>
</evidence>
<comment type="caution">
    <text evidence="3">The sequence shown here is derived from an EMBL/GenBank/DDBJ whole genome shotgun (WGS) entry which is preliminary data.</text>
</comment>
<evidence type="ECO:0000313" key="3">
    <source>
        <dbReference type="EMBL" id="MCU4726564.1"/>
    </source>
</evidence>
<feature type="transmembrane region" description="Helical" evidence="1">
    <location>
        <begin position="12"/>
        <end position="33"/>
    </location>
</feature>
<protein>
    <submittedName>
        <fullName evidence="3">Uncharacterized protein</fullName>
    </submittedName>
</protein>
<feature type="transmembrane region" description="Helical" evidence="1">
    <location>
        <begin position="45"/>
        <end position="63"/>
    </location>
</feature>
<organism evidence="3 5">
    <name type="scientific">Halapricum hydrolyticum</name>
    <dbReference type="NCBI Taxonomy" id="2979991"/>
    <lineage>
        <taxon>Archaea</taxon>
        <taxon>Methanobacteriati</taxon>
        <taxon>Methanobacteriota</taxon>
        <taxon>Stenosarchaea group</taxon>
        <taxon>Halobacteria</taxon>
        <taxon>Halobacteriales</taxon>
        <taxon>Haloarculaceae</taxon>
        <taxon>Halapricum</taxon>
    </lineage>
</organism>
<evidence type="ECO:0000313" key="5">
    <source>
        <dbReference type="Proteomes" id="UP001209746"/>
    </source>
</evidence>
<proteinExistence type="predicted"/>
<dbReference type="RefSeq" id="WP_315908167.1">
    <property type="nucleotide sequence ID" value="NZ_JAOPKC010000003.1"/>
</dbReference>
<evidence type="ECO:0000313" key="2">
    <source>
        <dbReference type="EMBL" id="MCU4717400.1"/>
    </source>
</evidence>